<evidence type="ECO:0000313" key="1">
    <source>
        <dbReference type="EMBL" id="BDV42068.1"/>
    </source>
</evidence>
<dbReference type="InterPro" id="IPR000671">
    <property type="entry name" value="Peptidase_A31"/>
</dbReference>
<keyword evidence="2" id="KW-1185">Reference proteome</keyword>
<dbReference type="PANTHER" id="PTHR30302">
    <property type="entry name" value="HYDROGENASE 1 MATURATION PROTEASE"/>
    <property type="match status" value="1"/>
</dbReference>
<dbReference type="NCBIfam" id="TIGR00072">
    <property type="entry name" value="hydrog_prot"/>
    <property type="match status" value="1"/>
</dbReference>
<dbReference type="Proteomes" id="UP001317705">
    <property type="component" value="Chromosome"/>
</dbReference>
<evidence type="ECO:0000313" key="2">
    <source>
        <dbReference type="Proteomes" id="UP001317705"/>
    </source>
</evidence>
<organism evidence="1 2">
    <name type="scientific">Geotalea uraniireducens</name>
    <dbReference type="NCBI Taxonomy" id="351604"/>
    <lineage>
        <taxon>Bacteria</taxon>
        <taxon>Pseudomonadati</taxon>
        <taxon>Thermodesulfobacteriota</taxon>
        <taxon>Desulfuromonadia</taxon>
        <taxon>Geobacterales</taxon>
        <taxon>Geobacteraceae</taxon>
        <taxon>Geotalea</taxon>
    </lineage>
</organism>
<dbReference type="EMBL" id="AP027151">
    <property type="protein sequence ID" value="BDV42068.1"/>
    <property type="molecule type" value="Genomic_DNA"/>
</dbReference>
<reference evidence="1 2" key="1">
    <citation type="submission" date="2022-12" db="EMBL/GenBank/DDBJ databases">
        <title>Polyphasic characterization of Geotalea uranireducens NIT-SL11 newly isolated from a complex of sewage sludge and microbially reduced graphene oxide.</title>
        <authorList>
            <person name="Xie L."/>
            <person name="Yoshida N."/>
            <person name="Meng L."/>
        </authorList>
    </citation>
    <scope>NUCLEOTIDE SEQUENCE [LARGE SCALE GENOMIC DNA]</scope>
    <source>
        <strain evidence="1 2">NIT-SL11</strain>
    </source>
</reference>
<dbReference type="Gene3D" id="3.40.50.1450">
    <property type="entry name" value="HybD-like"/>
    <property type="match status" value="1"/>
</dbReference>
<dbReference type="InterPro" id="IPR023430">
    <property type="entry name" value="Pept_HybD-like_dom_sf"/>
</dbReference>
<proteinExistence type="predicted"/>
<dbReference type="SUPFAM" id="SSF53163">
    <property type="entry name" value="HybD-like"/>
    <property type="match status" value="1"/>
</dbReference>
<sequence length="166" mass="16725">MILLIGYGNRLRRDDGLGPALLDLAGARFAAPDLCTFELQQLVPELAAELAAPGVTAALFLDAGPADAASPPGTVTVSQLLPRVDGSPLGHQLAPEELLTVARALYGATPAAWLVTVAGADFGYGGELSAAVRSGLDEALAVVGTLLTTIRGEAPATARSAGSRPG</sequence>
<dbReference type="PANTHER" id="PTHR30302:SF5">
    <property type="entry name" value="SLR1876 PROTEIN"/>
    <property type="match status" value="1"/>
</dbReference>
<protein>
    <submittedName>
        <fullName evidence="1">Hydrogenase</fullName>
    </submittedName>
</protein>
<accession>A0ABN6VP73</accession>
<name>A0ABN6VP73_9BACT</name>
<dbReference type="RefSeq" id="WP_282002287.1">
    <property type="nucleotide sequence ID" value="NZ_AP027151.1"/>
</dbReference>
<gene>
    <name evidence="1" type="primary">hoxP</name>
    <name evidence="1" type="ORF">GURASL_09910</name>
</gene>